<keyword evidence="7 10" id="KW-0067">ATP-binding</keyword>
<evidence type="ECO:0000256" key="4">
    <source>
        <dbReference type="ARBA" id="ARBA00022679"/>
    </source>
</evidence>
<dbReference type="GO" id="GO:0052381">
    <property type="term" value="F:tRNA dimethylallyltransferase activity"/>
    <property type="evidence" value="ECO:0007669"/>
    <property type="project" value="UniProtKB-UniRule"/>
</dbReference>
<comment type="catalytic activity">
    <reaction evidence="9 10 11">
        <text>adenosine(37) in tRNA + dimethylallyl diphosphate = N(6)-dimethylallyladenosine(37) in tRNA + diphosphate</text>
        <dbReference type="Rhea" id="RHEA:26482"/>
        <dbReference type="Rhea" id="RHEA-COMP:10162"/>
        <dbReference type="Rhea" id="RHEA-COMP:10375"/>
        <dbReference type="ChEBI" id="CHEBI:33019"/>
        <dbReference type="ChEBI" id="CHEBI:57623"/>
        <dbReference type="ChEBI" id="CHEBI:74411"/>
        <dbReference type="ChEBI" id="CHEBI:74415"/>
        <dbReference type="EC" id="2.5.1.75"/>
    </reaction>
</comment>
<comment type="function">
    <text evidence="2 10 12">Catalyzes the transfer of a dimethylallyl group onto the adenine at position 37 in tRNAs that read codons beginning with uridine, leading to the formation of N6-(dimethylallyl)adenosine (i(6)A).</text>
</comment>
<comment type="cofactor">
    <cofactor evidence="1 10">
        <name>Mg(2+)</name>
        <dbReference type="ChEBI" id="CHEBI:18420"/>
    </cofactor>
</comment>
<evidence type="ECO:0000256" key="13">
    <source>
        <dbReference type="RuleBase" id="RU003785"/>
    </source>
</evidence>
<dbReference type="GO" id="GO:0005524">
    <property type="term" value="F:ATP binding"/>
    <property type="evidence" value="ECO:0007669"/>
    <property type="project" value="UniProtKB-UniRule"/>
</dbReference>
<comment type="caution">
    <text evidence="10">Lacks conserved residue(s) required for the propagation of feature annotation.</text>
</comment>
<protein>
    <recommendedName>
        <fullName evidence="10">tRNA dimethylallyltransferase</fullName>
        <ecNumber evidence="10">2.5.1.75</ecNumber>
    </recommendedName>
    <alternativeName>
        <fullName evidence="10">Dimethylallyl diphosphate:tRNA dimethylallyltransferase</fullName>
        <shortName evidence="10">DMAPP:tRNA dimethylallyltransferase</shortName>
        <shortName evidence="10">DMATase</shortName>
    </alternativeName>
    <alternativeName>
        <fullName evidence="10">Isopentenyl-diphosphate:tRNA isopentenyltransferase</fullName>
        <shortName evidence="10">IPP transferase</shortName>
        <shortName evidence="10">IPPT</shortName>
        <shortName evidence="10">IPTase</shortName>
    </alternativeName>
</protein>
<evidence type="ECO:0000256" key="3">
    <source>
        <dbReference type="ARBA" id="ARBA00005842"/>
    </source>
</evidence>
<evidence type="ECO:0000313" key="15">
    <source>
        <dbReference type="EMBL" id="MQY51730.1"/>
    </source>
</evidence>
<feature type="compositionally biased region" description="Low complexity" evidence="14">
    <location>
        <begin position="1"/>
        <end position="21"/>
    </location>
</feature>
<evidence type="ECO:0000256" key="11">
    <source>
        <dbReference type="RuleBase" id="RU003783"/>
    </source>
</evidence>
<dbReference type="Pfam" id="PF01715">
    <property type="entry name" value="IPPT"/>
    <property type="match status" value="1"/>
</dbReference>
<evidence type="ECO:0000256" key="6">
    <source>
        <dbReference type="ARBA" id="ARBA00022741"/>
    </source>
</evidence>
<dbReference type="OrthoDB" id="9776390at2"/>
<reference evidence="15 16" key="1">
    <citation type="submission" date="2019-10" db="EMBL/GenBank/DDBJ databases">
        <title>Whole-genome sequence of the purple nonsulfur photosynthetic bacterium Rhodocyclus tenuis.</title>
        <authorList>
            <person name="Kyndt J.A."/>
            <person name="Meyer T.E."/>
        </authorList>
    </citation>
    <scope>NUCLEOTIDE SEQUENCE [LARGE SCALE GENOMIC DNA]</scope>
    <source>
        <strain evidence="15 16">DSM 110</strain>
    </source>
</reference>
<evidence type="ECO:0000256" key="2">
    <source>
        <dbReference type="ARBA" id="ARBA00003213"/>
    </source>
</evidence>
<organism evidence="15 16">
    <name type="scientific">Rhodocyclus tenuis</name>
    <name type="common">Rhodospirillum tenue</name>
    <dbReference type="NCBI Taxonomy" id="1066"/>
    <lineage>
        <taxon>Bacteria</taxon>
        <taxon>Pseudomonadati</taxon>
        <taxon>Pseudomonadota</taxon>
        <taxon>Betaproteobacteria</taxon>
        <taxon>Rhodocyclales</taxon>
        <taxon>Rhodocyclaceae</taxon>
        <taxon>Rhodocyclus</taxon>
    </lineage>
</organism>
<comment type="caution">
    <text evidence="15">The sequence shown here is derived from an EMBL/GenBank/DDBJ whole genome shotgun (WGS) entry which is preliminary data.</text>
</comment>
<evidence type="ECO:0000256" key="7">
    <source>
        <dbReference type="ARBA" id="ARBA00022840"/>
    </source>
</evidence>
<evidence type="ECO:0000256" key="1">
    <source>
        <dbReference type="ARBA" id="ARBA00001946"/>
    </source>
</evidence>
<feature type="site" description="Interaction with substrate tRNA" evidence="10">
    <location>
        <position position="152"/>
    </location>
</feature>
<evidence type="ECO:0000256" key="9">
    <source>
        <dbReference type="ARBA" id="ARBA00049563"/>
    </source>
</evidence>
<feature type="binding site" evidence="10">
    <location>
        <begin position="41"/>
        <end position="46"/>
    </location>
    <ligand>
        <name>substrate</name>
    </ligand>
</feature>
<feature type="region of interest" description="Interaction with substrate tRNA" evidence="10">
    <location>
        <begin position="188"/>
        <end position="192"/>
    </location>
</feature>
<dbReference type="Gene3D" id="1.10.20.140">
    <property type="match status" value="1"/>
</dbReference>
<dbReference type="HAMAP" id="MF_00185">
    <property type="entry name" value="IPP_trans"/>
    <property type="match status" value="1"/>
</dbReference>
<dbReference type="InterPro" id="IPR027417">
    <property type="entry name" value="P-loop_NTPase"/>
</dbReference>
<evidence type="ECO:0000256" key="14">
    <source>
        <dbReference type="SAM" id="MobiDB-lite"/>
    </source>
</evidence>
<comment type="subunit">
    <text evidence="10">Monomer.</text>
</comment>
<feature type="region of interest" description="Disordered" evidence="14">
    <location>
        <begin position="1"/>
        <end position="27"/>
    </location>
</feature>
<dbReference type="InterPro" id="IPR018022">
    <property type="entry name" value="IPT"/>
</dbReference>
<dbReference type="Proteomes" id="UP000480275">
    <property type="component" value="Unassembled WGS sequence"/>
</dbReference>
<feature type="binding site" evidence="10">
    <location>
        <begin position="39"/>
        <end position="46"/>
    </location>
    <ligand>
        <name>ATP</name>
        <dbReference type="ChEBI" id="CHEBI:30616"/>
    </ligand>
</feature>
<feature type="region of interest" description="Interaction with substrate tRNA" evidence="10">
    <location>
        <begin position="64"/>
        <end position="67"/>
    </location>
</feature>
<gene>
    <name evidence="10 15" type="primary">miaA</name>
    <name evidence="15" type="ORF">GHK24_08085</name>
</gene>
<dbReference type="EMBL" id="WIXJ01000004">
    <property type="protein sequence ID" value="MQY51730.1"/>
    <property type="molecule type" value="Genomic_DNA"/>
</dbReference>
<feature type="region of interest" description="Interaction with substrate tRNA" evidence="10">
    <location>
        <begin position="276"/>
        <end position="281"/>
    </location>
</feature>
<proteinExistence type="inferred from homology"/>
<feature type="site" description="Interaction with substrate tRNA" evidence="10">
    <location>
        <position position="130"/>
    </location>
</feature>
<comment type="similarity">
    <text evidence="3 10 13">Belongs to the IPP transferase family.</text>
</comment>
<keyword evidence="4 10" id="KW-0808">Transferase</keyword>
<accession>A0A6L5JYR4</accession>
<evidence type="ECO:0000256" key="8">
    <source>
        <dbReference type="ARBA" id="ARBA00022842"/>
    </source>
</evidence>
<dbReference type="InterPro" id="IPR039657">
    <property type="entry name" value="Dimethylallyltransferase"/>
</dbReference>
<dbReference type="FunFam" id="1.10.20.140:FF:000001">
    <property type="entry name" value="tRNA dimethylallyltransferase"/>
    <property type="match status" value="1"/>
</dbReference>
<dbReference type="SUPFAM" id="SSF52540">
    <property type="entry name" value="P-loop containing nucleoside triphosphate hydrolases"/>
    <property type="match status" value="1"/>
</dbReference>
<evidence type="ECO:0000256" key="12">
    <source>
        <dbReference type="RuleBase" id="RU003784"/>
    </source>
</evidence>
<keyword evidence="5 10" id="KW-0819">tRNA processing</keyword>
<evidence type="ECO:0000313" key="16">
    <source>
        <dbReference type="Proteomes" id="UP000480275"/>
    </source>
</evidence>
<dbReference type="GO" id="GO:0006400">
    <property type="term" value="P:tRNA modification"/>
    <property type="evidence" value="ECO:0007669"/>
    <property type="project" value="TreeGrafter"/>
</dbReference>
<dbReference type="PANTHER" id="PTHR11088">
    <property type="entry name" value="TRNA DIMETHYLALLYLTRANSFERASE"/>
    <property type="match status" value="1"/>
</dbReference>
<evidence type="ECO:0000256" key="10">
    <source>
        <dbReference type="HAMAP-Rule" id="MF_00185"/>
    </source>
</evidence>
<dbReference type="Gene3D" id="3.40.50.300">
    <property type="entry name" value="P-loop containing nucleotide triphosphate hydrolases"/>
    <property type="match status" value="1"/>
</dbReference>
<keyword evidence="8 10" id="KW-0460">Magnesium</keyword>
<dbReference type="AlphaFoldDB" id="A0A6L5JYR4"/>
<dbReference type="EC" id="2.5.1.75" evidence="10"/>
<dbReference type="NCBIfam" id="TIGR00174">
    <property type="entry name" value="miaA"/>
    <property type="match status" value="1"/>
</dbReference>
<name>A0A6L5JYR4_RHOTE</name>
<dbReference type="PANTHER" id="PTHR11088:SF60">
    <property type="entry name" value="TRNA DIMETHYLALLYLTRANSFERASE"/>
    <property type="match status" value="1"/>
</dbReference>
<keyword evidence="6 10" id="KW-0547">Nucleotide-binding</keyword>
<evidence type="ECO:0000256" key="5">
    <source>
        <dbReference type="ARBA" id="ARBA00022694"/>
    </source>
</evidence>
<sequence>MQIAPLPATQPTTQPTTFPAQSSAPTQSLPAPPLILLMGPTASGKTALALALAQRFPVDLISVDSALVFRDMNIGTAKPDAATLQAFPHRLVDIISPEEAYSAARFVTDARAMIADIGARGRIPLLVGGTMLYFRALAGGLAELPAADPAVRAELDAEAAARGWPALHAELARLDPATAARLAPNDSQRIQRALEICRLSGTSMSALLAAEADASAGGPAGVASPCLSLGLLPSQRSVLAERINARFAAMLDDGLEDELDSLRERYRLDAKLPSMRCVGYRQVWEAQEGLFPRHELLARGCAATRQLAKRQLTWMNNTLRPETFDCLAADLTARVSERVAHFLDTAIAAPRP</sequence>